<protein>
    <recommendedName>
        <fullName evidence="10">Protein kinase domain-containing protein</fullName>
    </recommendedName>
</protein>
<dbReference type="InterPro" id="IPR001245">
    <property type="entry name" value="Ser-Thr/Tyr_kinase_cat_dom"/>
</dbReference>
<evidence type="ECO:0000256" key="2">
    <source>
        <dbReference type="ARBA" id="ARBA00022527"/>
    </source>
</evidence>
<keyword evidence="2 9" id="KW-0723">Serine/threonine-protein kinase</keyword>
<dbReference type="PROSITE" id="PS00108">
    <property type="entry name" value="PROTEIN_KINASE_ST"/>
    <property type="match status" value="1"/>
</dbReference>
<organism evidence="11 12">
    <name type="scientific">Sphagnum troendelagicum</name>
    <dbReference type="NCBI Taxonomy" id="128251"/>
    <lineage>
        <taxon>Eukaryota</taxon>
        <taxon>Viridiplantae</taxon>
        <taxon>Streptophyta</taxon>
        <taxon>Embryophyta</taxon>
        <taxon>Bryophyta</taxon>
        <taxon>Sphagnophytina</taxon>
        <taxon>Sphagnopsida</taxon>
        <taxon>Sphagnales</taxon>
        <taxon>Sphagnaceae</taxon>
        <taxon>Sphagnum</taxon>
    </lineage>
</organism>
<keyword evidence="12" id="KW-1185">Reference proteome</keyword>
<dbReference type="SMART" id="SM00220">
    <property type="entry name" value="S_TKc"/>
    <property type="match status" value="1"/>
</dbReference>
<dbReference type="Pfam" id="PF07714">
    <property type="entry name" value="PK_Tyr_Ser-Thr"/>
    <property type="match status" value="1"/>
</dbReference>
<evidence type="ECO:0000256" key="1">
    <source>
        <dbReference type="ARBA" id="ARBA00005843"/>
    </source>
</evidence>
<dbReference type="InterPro" id="IPR036770">
    <property type="entry name" value="Ankyrin_rpt-contain_sf"/>
</dbReference>
<keyword evidence="4 8" id="KW-0547">Nucleotide-binding</keyword>
<reference evidence="11" key="1">
    <citation type="submission" date="2024-02" db="EMBL/GenBank/DDBJ databases">
        <authorList>
            <consortium name="ELIXIR-Norway"/>
            <consortium name="Elixir Norway"/>
        </authorList>
    </citation>
    <scope>NUCLEOTIDE SEQUENCE</scope>
</reference>
<evidence type="ECO:0000259" key="10">
    <source>
        <dbReference type="PROSITE" id="PS50011"/>
    </source>
</evidence>
<comment type="similarity">
    <text evidence="1">Belongs to the protein kinase superfamily. TKL Ser/Thr protein kinase family.</text>
</comment>
<dbReference type="PANTHER" id="PTHR44329:SF289">
    <property type="entry name" value="SERINE_THREONINE-PROTEIN KINASE VIK"/>
    <property type="match status" value="1"/>
</dbReference>
<dbReference type="Gene3D" id="3.30.200.20">
    <property type="entry name" value="Phosphorylase Kinase, domain 1"/>
    <property type="match status" value="1"/>
</dbReference>
<dbReference type="PROSITE" id="PS50011">
    <property type="entry name" value="PROTEIN_KINASE_DOM"/>
    <property type="match status" value="1"/>
</dbReference>
<evidence type="ECO:0000313" key="12">
    <source>
        <dbReference type="Proteomes" id="UP001497512"/>
    </source>
</evidence>
<dbReference type="PROSITE" id="PS50297">
    <property type="entry name" value="ANK_REP_REGION"/>
    <property type="match status" value="1"/>
</dbReference>
<evidence type="ECO:0000256" key="7">
    <source>
        <dbReference type="PROSITE-ProRule" id="PRU00023"/>
    </source>
</evidence>
<dbReference type="PIRSF" id="PIRSF000654">
    <property type="entry name" value="Integrin-linked_kinase"/>
    <property type="match status" value="1"/>
</dbReference>
<dbReference type="Gene3D" id="1.10.510.10">
    <property type="entry name" value="Transferase(Phosphotransferase) domain 1"/>
    <property type="match status" value="1"/>
</dbReference>
<keyword evidence="5" id="KW-0418">Kinase</keyword>
<dbReference type="Gene3D" id="1.25.40.20">
    <property type="entry name" value="Ankyrin repeat-containing domain"/>
    <property type="match status" value="1"/>
</dbReference>
<sequence>MADMAQVSKLHWAVRNADVGSVRKLLQEDKTLVKVEDYDKRTPLHVAAAANHRLIAQILLEEGASINARDRWGSSPCGNAQSEGHAEMVRLLKEYGGEDVKVGRHEEGATTGPPLSPPLPKRVDWEISPSEINLDDSELIGKGSFGEIRKASWRGTPVAVKTIRPSLSKDRMVVKDFRHEVELLVKIRHPNIVQFLGAVTQQPPLMLITEYLAGGDLHELLRKKYSVLSAPLIVKYSLDIARGMCYLHNGPNVIIHRDLKPRNLILDEAQELKVGDFGLSKLIEAKHLHDVYKMTGETGSYRYMAPEVFKHERYDKSVDVFSFAMILYEMFEVAAPFEEEKAYAAAQLVAEDGKRPPMKAKTYPPGMRELIQRCWSTNPKERPNFDTIVQELQTMEDNFPQNDRVHLRDLLHIRRHRV</sequence>
<dbReference type="InterPro" id="IPR008271">
    <property type="entry name" value="Ser/Thr_kinase_AS"/>
</dbReference>
<dbReference type="SMART" id="SM00248">
    <property type="entry name" value="ANK"/>
    <property type="match status" value="3"/>
</dbReference>
<feature type="domain" description="Protein kinase" evidence="10">
    <location>
        <begin position="134"/>
        <end position="395"/>
    </location>
</feature>
<dbReference type="PROSITE" id="PS00107">
    <property type="entry name" value="PROTEIN_KINASE_ATP"/>
    <property type="match status" value="1"/>
</dbReference>
<dbReference type="InterPro" id="IPR017441">
    <property type="entry name" value="Protein_kinase_ATP_BS"/>
</dbReference>
<dbReference type="Pfam" id="PF12796">
    <property type="entry name" value="Ank_2"/>
    <property type="match status" value="1"/>
</dbReference>
<feature type="repeat" description="ANK" evidence="7">
    <location>
        <begin position="39"/>
        <end position="71"/>
    </location>
</feature>
<dbReference type="PRINTS" id="PR00109">
    <property type="entry name" value="TYRKINASE"/>
</dbReference>
<dbReference type="InterPro" id="IPR002110">
    <property type="entry name" value="Ankyrin_rpt"/>
</dbReference>
<evidence type="ECO:0000313" key="11">
    <source>
        <dbReference type="EMBL" id="CAK9220936.1"/>
    </source>
</evidence>
<dbReference type="PANTHER" id="PTHR44329">
    <property type="entry name" value="SERINE/THREONINE-PROTEIN KINASE TNNI3K-RELATED"/>
    <property type="match status" value="1"/>
</dbReference>
<dbReference type="InterPro" id="IPR051681">
    <property type="entry name" value="Ser/Thr_Kinases-Pseudokinases"/>
</dbReference>
<dbReference type="SUPFAM" id="SSF56112">
    <property type="entry name" value="Protein kinase-like (PK-like)"/>
    <property type="match status" value="1"/>
</dbReference>
<proteinExistence type="inferred from homology"/>
<accession>A0ABP0UHJ9</accession>
<dbReference type="PROSITE" id="PS50088">
    <property type="entry name" value="ANK_REPEAT"/>
    <property type="match status" value="1"/>
</dbReference>
<evidence type="ECO:0000256" key="3">
    <source>
        <dbReference type="ARBA" id="ARBA00022679"/>
    </source>
</evidence>
<dbReference type="CDD" id="cd13999">
    <property type="entry name" value="STKc_MAP3K-like"/>
    <property type="match status" value="1"/>
</dbReference>
<name>A0ABP0UHJ9_9BRYO</name>
<dbReference type="Proteomes" id="UP001497512">
    <property type="component" value="Chromosome 3"/>
</dbReference>
<evidence type="ECO:0000256" key="4">
    <source>
        <dbReference type="ARBA" id="ARBA00022741"/>
    </source>
</evidence>
<evidence type="ECO:0000256" key="6">
    <source>
        <dbReference type="ARBA" id="ARBA00022840"/>
    </source>
</evidence>
<evidence type="ECO:0000256" key="8">
    <source>
        <dbReference type="PROSITE-ProRule" id="PRU10141"/>
    </source>
</evidence>
<dbReference type="InterPro" id="IPR000719">
    <property type="entry name" value="Prot_kinase_dom"/>
</dbReference>
<dbReference type="SUPFAM" id="SSF48403">
    <property type="entry name" value="Ankyrin repeat"/>
    <property type="match status" value="1"/>
</dbReference>
<gene>
    <name evidence="11" type="ORF">CSSPTR1EN2_LOCUS15705</name>
</gene>
<feature type="binding site" evidence="8">
    <location>
        <position position="161"/>
    </location>
    <ligand>
        <name>ATP</name>
        <dbReference type="ChEBI" id="CHEBI:30616"/>
    </ligand>
</feature>
<keyword evidence="7" id="KW-0040">ANK repeat</keyword>
<evidence type="ECO:0000256" key="5">
    <source>
        <dbReference type="ARBA" id="ARBA00022777"/>
    </source>
</evidence>
<dbReference type="EMBL" id="OZ019895">
    <property type="protein sequence ID" value="CAK9220936.1"/>
    <property type="molecule type" value="Genomic_DNA"/>
</dbReference>
<keyword evidence="3" id="KW-0808">Transferase</keyword>
<evidence type="ECO:0000256" key="9">
    <source>
        <dbReference type="RuleBase" id="RU000304"/>
    </source>
</evidence>
<keyword evidence="6 8" id="KW-0067">ATP-binding</keyword>
<dbReference type="InterPro" id="IPR011009">
    <property type="entry name" value="Kinase-like_dom_sf"/>
</dbReference>